<evidence type="ECO:0000313" key="1">
    <source>
        <dbReference type="EMBL" id="MBC6470960.1"/>
    </source>
</evidence>
<name>A0ABR7M1G2_9ACTN</name>
<gene>
    <name evidence="1" type="ORF">HKK74_36540</name>
</gene>
<evidence type="ECO:0000313" key="2">
    <source>
        <dbReference type="Proteomes" id="UP000805614"/>
    </source>
</evidence>
<reference evidence="1 2" key="1">
    <citation type="submission" date="2020-06" db="EMBL/GenBank/DDBJ databases">
        <title>Actinomadura xiongansis sp. nov., isolated from soil of Baiyangdian.</title>
        <authorList>
            <person name="Zhang X."/>
        </authorList>
    </citation>
    <scope>NUCLEOTIDE SEQUENCE [LARGE SCALE GENOMIC DNA]</scope>
    <source>
        <strain evidence="1 2">HBUM206468</strain>
    </source>
</reference>
<comment type="caution">
    <text evidence="1">The sequence shown here is derived from an EMBL/GenBank/DDBJ whole genome shotgun (WGS) entry which is preliminary data.</text>
</comment>
<accession>A0ABR7M1G2</accession>
<protein>
    <submittedName>
        <fullName evidence="1">Uncharacterized protein</fullName>
    </submittedName>
</protein>
<keyword evidence="2" id="KW-1185">Reference proteome</keyword>
<dbReference type="Proteomes" id="UP000805614">
    <property type="component" value="Unassembled WGS sequence"/>
</dbReference>
<dbReference type="EMBL" id="JABVEC010000052">
    <property type="protein sequence ID" value="MBC6470960.1"/>
    <property type="molecule type" value="Genomic_DNA"/>
</dbReference>
<organism evidence="1 2">
    <name type="scientific">Actinomadura alba</name>
    <dbReference type="NCBI Taxonomy" id="406431"/>
    <lineage>
        <taxon>Bacteria</taxon>
        <taxon>Bacillati</taxon>
        <taxon>Actinomycetota</taxon>
        <taxon>Actinomycetes</taxon>
        <taxon>Streptosporangiales</taxon>
        <taxon>Thermomonosporaceae</taxon>
        <taxon>Actinomadura</taxon>
    </lineage>
</organism>
<proteinExistence type="predicted"/>
<sequence>MATESPLRTDPRDLISTALFGRLVRRIVADEEIDRAMAERIMSQALAFLKACADNPGAGLSPSPTVDIGWHTFILYTKEYAAFCDRVAGRFIHHEPTDDAPAGAIPCCDEPIAHNSEPLADAPAPAKSGRIATTLAAMRASGLPVDEKLWRVSPAKCSQCYAGCADSPKVV</sequence>